<feature type="compositionally biased region" description="Polar residues" evidence="2">
    <location>
        <begin position="823"/>
        <end position="853"/>
    </location>
</feature>
<feature type="compositionally biased region" description="Polar residues" evidence="2">
    <location>
        <begin position="1249"/>
        <end position="1258"/>
    </location>
</feature>
<feature type="region of interest" description="Disordered" evidence="2">
    <location>
        <begin position="443"/>
        <end position="462"/>
    </location>
</feature>
<feature type="region of interest" description="Disordered" evidence="2">
    <location>
        <begin position="1759"/>
        <end position="1799"/>
    </location>
</feature>
<feature type="region of interest" description="Disordered" evidence="2">
    <location>
        <begin position="1209"/>
        <end position="1287"/>
    </location>
</feature>
<feature type="region of interest" description="Disordered" evidence="2">
    <location>
        <begin position="1820"/>
        <end position="1941"/>
    </location>
</feature>
<dbReference type="Proteomes" id="UP001634394">
    <property type="component" value="Unassembled WGS sequence"/>
</dbReference>
<dbReference type="InterPro" id="IPR031446">
    <property type="entry name" value="PCM1_C"/>
</dbReference>
<feature type="region of interest" description="Disordered" evidence="2">
    <location>
        <begin position="588"/>
        <end position="687"/>
    </location>
</feature>
<feature type="compositionally biased region" description="Acidic residues" evidence="2">
    <location>
        <begin position="1882"/>
        <end position="1897"/>
    </location>
</feature>
<feature type="compositionally biased region" description="Polar residues" evidence="2">
    <location>
        <begin position="224"/>
        <end position="243"/>
    </location>
</feature>
<feature type="compositionally biased region" description="Basic and acidic residues" evidence="2">
    <location>
        <begin position="617"/>
        <end position="633"/>
    </location>
</feature>
<proteinExistence type="predicted"/>
<feature type="compositionally biased region" description="Low complexity" evidence="2">
    <location>
        <begin position="1380"/>
        <end position="1393"/>
    </location>
</feature>
<dbReference type="InterPro" id="IPR024138">
    <property type="entry name" value="Pericentriolar_Pcm1"/>
</dbReference>
<feature type="region of interest" description="Disordered" evidence="2">
    <location>
        <begin position="222"/>
        <end position="311"/>
    </location>
</feature>
<feature type="coiled-coil region" evidence="1">
    <location>
        <begin position="1574"/>
        <end position="1601"/>
    </location>
</feature>
<keyword evidence="5" id="KW-1185">Reference proteome</keyword>
<gene>
    <name evidence="4" type="ORF">ACJMK2_030966</name>
</gene>
<evidence type="ECO:0000256" key="2">
    <source>
        <dbReference type="SAM" id="MobiDB-lite"/>
    </source>
</evidence>
<feature type="compositionally biased region" description="Polar residues" evidence="2">
    <location>
        <begin position="1024"/>
        <end position="1037"/>
    </location>
</feature>
<dbReference type="Pfam" id="PF15717">
    <property type="entry name" value="PCM1_C"/>
    <property type="match status" value="1"/>
</dbReference>
<feature type="region of interest" description="Disordered" evidence="2">
    <location>
        <begin position="1988"/>
        <end position="2009"/>
    </location>
</feature>
<feature type="compositionally biased region" description="Low complexity" evidence="2">
    <location>
        <begin position="13"/>
        <end position="31"/>
    </location>
</feature>
<feature type="compositionally biased region" description="Low complexity" evidence="2">
    <location>
        <begin position="1777"/>
        <end position="1786"/>
    </location>
</feature>
<feature type="compositionally biased region" description="Basic and acidic residues" evidence="2">
    <location>
        <begin position="1999"/>
        <end position="2009"/>
    </location>
</feature>
<feature type="region of interest" description="Disordered" evidence="2">
    <location>
        <begin position="1605"/>
        <end position="1636"/>
    </location>
</feature>
<comment type="caution">
    <text evidence="4">The sequence shown here is derived from an EMBL/GenBank/DDBJ whole genome shotgun (WGS) entry which is preliminary data.</text>
</comment>
<sequence>MMATGGRGHSKPRTSASESRQRSSWQRSTSASDKEDNLSIHSIPNDLRPNNWQLSTDGEKNNERNVVIKRENPPNYTRQDTSSPGDRQSQIMTNGQVNRRNRNNNREENLREGAPDSNQIVARLMQVRDYIKQATSLMDSLQKSGDRMERDKSSKLKQVILSLKEQEQNYLELLQKLWPGPRDEVERLQSLIEHLKEQEKGYTTLLQRVLTFRDDVPHRLAVNGINSRDPTPNMESVDDTQSLDLDVRSETSEPASERSPRVSPRPRIEDKLGLDSGDDNEEEENKAEEESSEDSETMDDTVVSGRRQPEWDFELSESEMDGAGGMQRAEALDHLVALRQQQELLKKLIEQQEQMRALKGRQAALLALQQDAEKKLAEARGRANQAHSEVLACEEGSQSLAMSRGSGRSERENNAPGIIEGATGELSALRQRLLTLRNELKQTSNGDVQEDRPTNNQQGFQLPPSALQMSREQLKNKLQELQEKKQHMDEMLEELQVMRMDRVDDFLSATRDAGTISGLSSAAQNSAAAAGLNRHDLYDGEAAIARAEETESMAKETLELLGAREKISKLNEVRQRLNQLKSLMSYYQSADSGTAGPQEDEEQSSLPGYSDYGEGEAGQRDRGSLRMPAERDIPAAQGSGGGAKMDNQSRLSLQPKHDDNSSQSSSDTESQLSSLGPWGDDPEIQEKVRKLKAAKEKLKRLQSLVAMVQQTPEVVGDLPDNIAEIAASLEEVESQLTQADERNNASVSEGEVQLNTQLPLNLQAAERNKFYENKMREQLQELQQLKEEKERLLSIQQQLQKLHGRFQTVNQTEDETDAAAPKPSSTSQNPPSGPQVPQTQQQSGPSVKFSSNEEVYDKMRKQRMLREELRDKKKQLESIMKKDRNKRSYYKNQDNQSDSVSYSTDAYGASASIDATMATWGGSTVDALESITEDGAVDHQDNEGEEGVDDAYPSDGIVQVEEEEEENDSDNETYTIEEDVRQRRRARASQQQASKQNKNKNRRSFPRANDQNQVGGARPKERNTWNPKQQPSFSKWSRSNKNKGHSKQENYRSAEEIVEEDEQNGGPVASNSMEALQQQLEQTARMCQTILGNSPSTAGSFSQPRGPSGVTQDFQQLMQQQQMIITMNQCYQQMALQQMEIQNLQRQFQGLLSQMPDMGDIENQNESCLSRESRIRSLTSLQSPGMNRSSPLLLQPNFNFQPQMSEGLLSNGYRRSTDNLYPGSNAEVGMFGTDRSRNQRQMPMRSEQNDQNAELSFQKSKRKSSKSQKESPGHQGISSIPPRYNTVGSQTILPMEIQSREQEETEVPRLNIEQIEKRRRELLQSAGLKSLFASEPGNRGQERSSKTKSAPLRPGLSGGISGAGYMESMSITSSILSSLMTGAQGTQGEQEQLGYDRARESDDPNELSLFEALRETIYSEVATLISQNENRPHYLIELFRELQRLSTDYLRQRALYDIKDLVSKYLIDEGTDSVTAPPPPWLNPNCNNFTVSELTPSESIVTSDEEEVRAKLREKVSAVEKRKLSKLPRSNSMKSDQYDYQEEAEITSSVSTPSTAYWESPFAHESLGETVINLDKTLKKMREYEKRMSEQESESKAMTDMAGGISNGRVERSNEACSSSAMDQGSESSATSDVPYPRINTQLLDRHIKTIMKEVMPVIKEHMDNTCSPQLLAYIKNLALSLTRQYDSGQEFSKFFHRQLGTVLQDSLAKFEGKKMRECGEDLVVDISEVLFNELAFFRLMQDLDDPMVVDKIKAGSWPEFSDRTRTDDQSEESDTTESSTAQASDNEQEEGSLKASPREMEDLGKARDDEMARQIQIQEMEDKDEDMKYDAVQIELSISETKPFTRIGSDEDDEDEDADESQSNEDPSETAVSRDYRLEDASWEEDGEEIVNEDDNSFLAPSHPNGVVTAEGDQNDADQGAENSEADPSMANGASHINGDLLNGDIEVITMDDLPPALQVLTKEDLQARIMEEQESTSGTAGILASMEGEMELAGDGEFLKEPDGASG</sequence>
<feature type="compositionally biased region" description="Basic and acidic residues" evidence="2">
    <location>
        <begin position="855"/>
        <end position="882"/>
    </location>
</feature>
<organism evidence="4 5">
    <name type="scientific">Sinanodonta woodiana</name>
    <name type="common">Chinese pond mussel</name>
    <name type="synonym">Anodonta woodiana</name>
    <dbReference type="NCBI Taxonomy" id="1069815"/>
    <lineage>
        <taxon>Eukaryota</taxon>
        <taxon>Metazoa</taxon>
        <taxon>Spiralia</taxon>
        <taxon>Lophotrochozoa</taxon>
        <taxon>Mollusca</taxon>
        <taxon>Bivalvia</taxon>
        <taxon>Autobranchia</taxon>
        <taxon>Heteroconchia</taxon>
        <taxon>Palaeoheterodonta</taxon>
        <taxon>Unionida</taxon>
        <taxon>Unionoidea</taxon>
        <taxon>Unionidae</taxon>
        <taxon>Unioninae</taxon>
        <taxon>Sinanodonta</taxon>
    </lineage>
</organism>
<feature type="region of interest" description="Disordered" evidence="2">
    <location>
        <begin position="929"/>
        <end position="1069"/>
    </location>
</feature>
<protein>
    <recommendedName>
        <fullName evidence="3">Pericentriolar material 1 protein C-terminal domain-containing protein</fullName>
    </recommendedName>
</protein>
<feature type="compositionally biased region" description="Polar residues" evidence="2">
    <location>
        <begin position="74"/>
        <end position="97"/>
    </location>
</feature>
<feature type="compositionally biased region" description="Basic and acidic residues" evidence="2">
    <location>
        <begin position="57"/>
        <end position="72"/>
    </location>
</feature>
<dbReference type="PANTHER" id="PTHR14164">
    <property type="entry name" value="PERICENTRIOLAR MATERIAL 1-RELATED"/>
    <property type="match status" value="1"/>
</dbReference>
<feature type="compositionally biased region" description="Acidic residues" evidence="2">
    <location>
        <begin position="276"/>
        <end position="299"/>
    </location>
</feature>
<dbReference type="PANTHER" id="PTHR14164:SF12">
    <property type="entry name" value="PERICENTRIOLAR MATERIAL 1 PROTEIN"/>
    <property type="match status" value="1"/>
</dbReference>
<dbReference type="EMBL" id="JBJQND010000004">
    <property type="protein sequence ID" value="KAL3878632.1"/>
    <property type="molecule type" value="Genomic_DNA"/>
</dbReference>
<accession>A0ABD3X0S6</accession>
<name>A0ABD3X0S6_SINWO</name>
<evidence type="ECO:0000256" key="1">
    <source>
        <dbReference type="SAM" id="Coils"/>
    </source>
</evidence>
<feature type="compositionally biased region" description="Basic and acidic residues" evidence="2">
    <location>
        <begin position="1046"/>
        <end position="1055"/>
    </location>
</feature>
<feature type="compositionally biased region" description="Basic and acidic residues" evidence="2">
    <location>
        <begin position="104"/>
        <end position="114"/>
    </location>
</feature>
<feature type="coiled-coil region" evidence="1">
    <location>
        <begin position="1127"/>
        <end position="1154"/>
    </location>
</feature>
<feature type="region of interest" description="Disordered" evidence="2">
    <location>
        <begin position="1380"/>
        <end position="1401"/>
    </location>
</feature>
<feature type="compositionally biased region" description="Basic and acidic residues" evidence="2">
    <location>
        <begin position="245"/>
        <end position="273"/>
    </location>
</feature>
<feature type="region of interest" description="Disordered" evidence="2">
    <location>
        <begin position="811"/>
        <end position="902"/>
    </location>
</feature>
<feature type="region of interest" description="Disordered" evidence="2">
    <location>
        <begin position="1"/>
        <end position="117"/>
    </location>
</feature>
<feature type="compositionally biased region" description="Low complexity" evidence="2">
    <location>
        <begin position="661"/>
        <end position="675"/>
    </location>
</feature>
<feature type="domain" description="Pericentriolar material 1 protein C-terminal" evidence="3">
    <location>
        <begin position="1406"/>
        <end position="1895"/>
    </location>
</feature>
<reference evidence="4 5" key="1">
    <citation type="submission" date="2024-11" db="EMBL/GenBank/DDBJ databases">
        <title>Chromosome-level genome assembly of the freshwater bivalve Anodonta woodiana.</title>
        <authorList>
            <person name="Chen X."/>
        </authorList>
    </citation>
    <scope>NUCLEOTIDE SEQUENCE [LARGE SCALE GENOMIC DNA]</scope>
    <source>
        <strain evidence="4">MN2024</strain>
        <tissue evidence="4">Gills</tissue>
    </source>
</reference>
<feature type="compositionally biased region" description="Polar residues" evidence="2">
    <location>
        <begin position="890"/>
        <end position="902"/>
    </location>
</feature>
<feature type="compositionally biased region" description="Acidic residues" evidence="2">
    <location>
        <begin position="1851"/>
        <end position="1869"/>
    </location>
</feature>
<evidence type="ECO:0000313" key="5">
    <source>
        <dbReference type="Proteomes" id="UP001634394"/>
    </source>
</evidence>
<keyword evidence="1" id="KW-0175">Coiled coil</keyword>
<feature type="compositionally biased region" description="Acidic residues" evidence="2">
    <location>
        <begin position="960"/>
        <end position="977"/>
    </location>
</feature>
<evidence type="ECO:0000313" key="4">
    <source>
        <dbReference type="EMBL" id="KAL3878632.1"/>
    </source>
</evidence>
<feature type="compositionally biased region" description="Polar residues" evidence="2">
    <location>
        <begin position="1615"/>
        <end position="1632"/>
    </location>
</feature>
<feature type="region of interest" description="Disordered" evidence="2">
    <location>
        <begin position="1329"/>
        <end position="1358"/>
    </location>
</feature>
<evidence type="ECO:0000259" key="3">
    <source>
        <dbReference type="Pfam" id="PF15717"/>
    </source>
</evidence>
<feature type="region of interest" description="Disordered" evidence="2">
    <location>
        <begin position="388"/>
        <end position="417"/>
    </location>
</feature>